<dbReference type="EMBL" id="LR134190">
    <property type="protein sequence ID" value="VEB55960.1"/>
    <property type="molecule type" value="Genomic_DNA"/>
</dbReference>
<dbReference type="Proteomes" id="UP000269208">
    <property type="component" value="Chromosome"/>
</dbReference>
<dbReference type="AlphaFoldDB" id="A0A3S4LTG2"/>
<evidence type="ECO:0000313" key="2">
    <source>
        <dbReference type="EMBL" id="VEB55960.1"/>
    </source>
</evidence>
<feature type="domain" description="InvasinE Adhesion" evidence="1">
    <location>
        <begin position="1"/>
        <end position="41"/>
    </location>
</feature>
<reference evidence="2 3" key="1">
    <citation type="submission" date="2018-12" db="EMBL/GenBank/DDBJ databases">
        <authorList>
            <consortium name="Pathogen Informatics"/>
        </authorList>
    </citation>
    <scope>NUCLEOTIDE SEQUENCE [LARGE SCALE GENOMIC DNA]</scope>
    <source>
        <strain evidence="2 3">NCTC6754</strain>
    </source>
</reference>
<gene>
    <name evidence="2" type="ORF">NCTC6754_04112</name>
</gene>
<proteinExistence type="predicted"/>
<protein>
    <submittedName>
        <fullName evidence="2">Outer membrane protein RatA</fullName>
    </submittedName>
</protein>
<sequence length="44" mass="4892">MWGHMADTITVGDWTFERPKLAGEVSNPLRTQDESNETWGACGP</sequence>
<dbReference type="InterPro" id="IPR008541">
    <property type="entry name" value="InvE_AD"/>
</dbReference>
<dbReference type="Pfam" id="PF05689">
    <property type="entry name" value="InvE_AD"/>
    <property type="match status" value="1"/>
</dbReference>
<accession>A0A3S4LTG2</accession>
<name>A0A3S4LTG2_SALET</name>
<evidence type="ECO:0000259" key="1">
    <source>
        <dbReference type="Pfam" id="PF05689"/>
    </source>
</evidence>
<organism evidence="2 3">
    <name type="scientific">Salmonella enterica I</name>
    <dbReference type="NCBI Taxonomy" id="59201"/>
    <lineage>
        <taxon>Bacteria</taxon>
        <taxon>Pseudomonadati</taxon>
        <taxon>Pseudomonadota</taxon>
        <taxon>Gammaproteobacteria</taxon>
        <taxon>Enterobacterales</taxon>
        <taxon>Enterobacteriaceae</taxon>
        <taxon>Salmonella</taxon>
    </lineage>
</organism>
<evidence type="ECO:0000313" key="3">
    <source>
        <dbReference type="Proteomes" id="UP000269208"/>
    </source>
</evidence>